<gene>
    <name evidence="6" type="ORF">METZ01_LOCUS224361</name>
</gene>
<dbReference type="Gene3D" id="3.40.50.300">
    <property type="entry name" value="P-loop containing nucleotide triphosphate hydrolases"/>
    <property type="match status" value="2"/>
</dbReference>
<dbReference type="Pfam" id="PF00005">
    <property type="entry name" value="ABC_tran"/>
    <property type="match status" value="2"/>
</dbReference>
<dbReference type="EMBL" id="UINC01054150">
    <property type="protein sequence ID" value="SVB71507.1"/>
    <property type="molecule type" value="Genomic_DNA"/>
</dbReference>
<dbReference type="PROSITE" id="PS00211">
    <property type="entry name" value="ABC_TRANSPORTER_1"/>
    <property type="match status" value="2"/>
</dbReference>
<dbReference type="InterPro" id="IPR003593">
    <property type="entry name" value="AAA+_ATPase"/>
</dbReference>
<dbReference type="InterPro" id="IPR017871">
    <property type="entry name" value="ABC_transporter-like_CS"/>
</dbReference>
<evidence type="ECO:0000256" key="1">
    <source>
        <dbReference type="ARBA" id="ARBA00005417"/>
    </source>
</evidence>
<keyword evidence="4" id="KW-0067">ATP-binding</keyword>
<dbReference type="GO" id="GO:0055085">
    <property type="term" value="P:transmembrane transport"/>
    <property type="evidence" value="ECO:0007669"/>
    <property type="project" value="UniProtKB-ARBA"/>
</dbReference>
<dbReference type="GO" id="GO:0016887">
    <property type="term" value="F:ATP hydrolysis activity"/>
    <property type="evidence" value="ECO:0007669"/>
    <property type="project" value="InterPro"/>
</dbReference>
<evidence type="ECO:0000256" key="3">
    <source>
        <dbReference type="ARBA" id="ARBA00022741"/>
    </source>
</evidence>
<dbReference type="CDD" id="cd03257">
    <property type="entry name" value="ABC_NikE_OppD_transporters"/>
    <property type="match status" value="2"/>
</dbReference>
<dbReference type="InterPro" id="IPR027417">
    <property type="entry name" value="P-loop_NTPase"/>
</dbReference>
<reference evidence="6" key="1">
    <citation type="submission" date="2018-05" db="EMBL/GenBank/DDBJ databases">
        <authorList>
            <person name="Lanie J.A."/>
            <person name="Ng W.-L."/>
            <person name="Kazmierczak K.M."/>
            <person name="Andrzejewski T.M."/>
            <person name="Davidsen T.M."/>
            <person name="Wayne K.J."/>
            <person name="Tettelin H."/>
            <person name="Glass J.I."/>
            <person name="Rusch D."/>
            <person name="Podicherti R."/>
            <person name="Tsui H.-C.T."/>
            <person name="Winkler M.E."/>
        </authorList>
    </citation>
    <scope>NUCLEOTIDE SEQUENCE</scope>
</reference>
<organism evidence="6">
    <name type="scientific">marine metagenome</name>
    <dbReference type="NCBI Taxonomy" id="408172"/>
    <lineage>
        <taxon>unclassified sequences</taxon>
        <taxon>metagenomes</taxon>
        <taxon>ecological metagenomes</taxon>
    </lineage>
</organism>
<name>A0A382GAC9_9ZZZZ</name>
<dbReference type="InterPro" id="IPR003439">
    <property type="entry name" value="ABC_transporter-like_ATP-bd"/>
</dbReference>
<dbReference type="GO" id="GO:0005524">
    <property type="term" value="F:ATP binding"/>
    <property type="evidence" value="ECO:0007669"/>
    <property type="project" value="UniProtKB-KW"/>
</dbReference>
<dbReference type="SUPFAM" id="SSF52540">
    <property type="entry name" value="P-loop containing nucleoside triphosphate hydrolases"/>
    <property type="match status" value="2"/>
</dbReference>
<accession>A0A382GAC9</accession>
<evidence type="ECO:0000256" key="4">
    <source>
        <dbReference type="ARBA" id="ARBA00022840"/>
    </source>
</evidence>
<keyword evidence="3" id="KW-0547">Nucleotide-binding</keyword>
<evidence type="ECO:0000259" key="5">
    <source>
        <dbReference type="PROSITE" id="PS50893"/>
    </source>
</evidence>
<feature type="non-terminal residue" evidence="6">
    <location>
        <position position="479"/>
    </location>
</feature>
<sequence length="479" mass="53668">MGNKILDINNLNVDFLSEGASIHAVRDFSMHINENEIFGLVGESGSGKSTVIKSILRILPAPGVITKGEIKYKDQDILELDESELSSLRWSHISVVKQKALNSLNPLLKIKEQIIDTMRAHEQIKTKDAMERCNALMDLVEIDRNYLNSYPHELSGGMRQRVVIAIALALKPKLIIMDEPTTALDVVIEKEIILKILDLKSQLGFSLLFITHDLNLILGFADRVGVMLEGELVDTDTAEIIKSGGNNPYTTKLINSIPDVSNYNQSKANKNEPELIHVKNLIKSYSRHASIFSSDKFHAVDGVSFNVNKSEIVGLVGESGSGKSTISKILTKLIDFDGGQILFNGEDISGITKSKDLLDYRKKVQMIFQDPFASLNSIHTVYHHLSRPILIHRSYDKYSKKERDQLVKKEIIAILKEVDLSPAEEFLYKFPHEMSGGERQRIALARALLVQPQLIIADEPTSMLDMSIRMEILDLLKSL</sequence>
<dbReference type="AlphaFoldDB" id="A0A382GAC9"/>
<proteinExistence type="inferred from homology"/>
<keyword evidence="2" id="KW-0813">Transport</keyword>
<feature type="domain" description="ABC transporter" evidence="5">
    <location>
        <begin position="8"/>
        <end position="254"/>
    </location>
</feature>
<evidence type="ECO:0000256" key="2">
    <source>
        <dbReference type="ARBA" id="ARBA00022448"/>
    </source>
</evidence>
<dbReference type="SMART" id="SM00382">
    <property type="entry name" value="AAA"/>
    <property type="match status" value="2"/>
</dbReference>
<protein>
    <recommendedName>
        <fullName evidence="5">ABC transporter domain-containing protein</fullName>
    </recommendedName>
</protein>
<feature type="domain" description="ABC transporter" evidence="5">
    <location>
        <begin position="276"/>
        <end position="479"/>
    </location>
</feature>
<dbReference type="PANTHER" id="PTHR43776">
    <property type="entry name" value="TRANSPORT ATP-BINDING PROTEIN"/>
    <property type="match status" value="1"/>
</dbReference>
<dbReference type="PROSITE" id="PS50893">
    <property type="entry name" value="ABC_TRANSPORTER_2"/>
    <property type="match status" value="2"/>
</dbReference>
<dbReference type="PANTHER" id="PTHR43776:SF7">
    <property type="entry name" value="D,D-DIPEPTIDE TRANSPORT ATP-BINDING PROTEIN DDPF-RELATED"/>
    <property type="match status" value="1"/>
</dbReference>
<comment type="similarity">
    <text evidence="1">Belongs to the ABC transporter superfamily.</text>
</comment>
<evidence type="ECO:0000313" key="6">
    <source>
        <dbReference type="EMBL" id="SVB71507.1"/>
    </source>
</evidence>
<dbReference type="InterPro" id="IPR050319">
    <property type="entry name" value="ABC_transp_ATP-bind"/>
</dbReference>